<dbReference type="Gene3D" id="1.10.630.10">
    <property type="entry name" value="Cytochrome P450"/>
    <property type="match status" value="1"/>
</dbReference>
<keyword evidence="5" id="KW-0408">Iron</keyword>
<dbReference type="OrthoDB" id="5241086at2"/>
<organism evidence="8 9">
    <name type="scientific">Streptomyces populi</name>
    <dbReference type="NCBI Taxonomy" id="2058924"/>
    <lineage>
        <taxon>Bacteria</taxon>
        <taxon>Bacillati</taxon>
        <taxon>Actinomycetota</taxon>
        <taxon>Actinomycetes</taxon>
        <taxon>Kitasatosporales</taxon>
        <taxon>Streptomycetaceae</taxon>
        <taxon>Streptomyces</taxon>
    </lineage>
</organism>
<dbReference type="GO" id="GO:0005506">
    <property type="term" value="F:iron ion binding"/>
    <property type="evidence" value="ECO:0007669"/>
    <property type="project" value="InterPro"/>
</dbReference>
<dbReference type="GO" id="GO:0020037">
    <property type="term" value="F:heme binding"/>
    <property type="evidence" value="ECO:0007669"/>
    <property type="project" value="InterPro"/>
</dbReference>
<accession>A0A2I0SUX4</accession>
<feature type="region of interest" description="Disordered" evidence="7">
    <location>
        <begin position="1"/>
        <end position="25"/>
    </location>
</feature>
<evidence type="ECO:0000313" key="8">
    <source>
        <dbReference type="EMBL" id="PKT73700.1"/>
    </source>
</evidence>
<proteinExistence type="inferred from homology"/>
<evidence type="ECO:0000256" key="4">
    <source>
        <dbReference type="ARBA" id="ARBA00023002"/>
    </source>
</evidence>
<comment type="similarity">
    <text evidence="1">Belongs to the cytochrome P450 family.</text>
</comment>
<dbReference type="RefSeq" id="WP_103548399.1">
    <property type="nucleotide sequence ID" value="NZ_KZ626847.1"/>
</dbReference>
<dbReference type="AlphaFoldDB" id="A0A2I0SUX4"/>
<dbReference type="Proteomes" id="UP000236178">
    <property type="component" value="Unassembled WGS sequence"/>
</dbReference>
<dbReference type="InterPro" id="IPR002397">
    <property type="entry name" value="Cyt_P450_B"/>
</dbReference>
<dbReference type="PRINTS" id="PR00359">
    <property type="entry name" value="BP450"/>
</dbReference>
<evidence type="ECO:0000313" key="9">
    <source>
        <dbReference type="Proteomes" id="UP000236178"/>
    </source>
</evidence>
<keyword evidence="9" id="KW-1185">Reference proteome</keyword>
<comment type="caution">
    <text evidence="8">The sequence shown here is derived from an EMBL/GenBank/DDBJ whole genome shotgun (WGS) entry which is preliminary data.</text>
</comment>
<dbReference type="PANTHER" id="PTHR46696:SF4">
    <property type="entry name" value="BIOTIN BIOSYNTHESIS CYTOCHROME P450"/>
    <property type="match status" value="1"/>
</dbReference>
<keyword evidence="3" id="KW-0479">Metal-binding</keyword>
<evidence type="ECO:0000256" key="3">
    <source>
        <dbReference type="ARBA" id="ARBA00022723"/>
    </source>
</evidence>
<dbReference type="CDD" id="cd11033">
    <property type="entry name" value="CYP142-like"/>
    <property type="match status" value="1"/>
</dbReference>
<name>A0A2I0SUX4_9ACTN</name>
<dbReference type="GO" id="GO:0036199">
    <property type="term" value="F:cholest-4-en-3-one 26-monooxygenase activity"/>
    <property type="evidence" value="ECO:0007669"/>
    <property type="project" value="TreeGrafter"/>
</dbReference>
<dbReference type="SUPFAM" id="SSF48264">
    <property type="entry name" value="Cytochrome P450"/>
    <property type="match status" value="1"/>
</dbReference>
<evidence type="ECO:0000256" key="7">
    <source>
        <dbReference type="SAM" id="MobiDB-lite"/>
    </source>
</evidence>
<dbReference type="FunFam" id="1.10.630.10:FF:000018">
    <property type="entry name" value="Cytochrome P450 monooxygenase"/>
    <property type="match status" value="1"/>
</dbReference>
<gene>
    <name evidence="8" type="ORF">CW362_06480</name>
</gene>
<evidence type="ECO:0000256" key="1">
    <source>
        <dbReference type="ARBA" id="ARBA00010617"/>
    </source>
</evidence>
<dbReference type="InterPro" id="IPR001128">
    <property type="entry name" value="Cyt_P450"/>
</dbReference>
<dbReference type="EMBL" id="PJOS01000008">
    <property type="protein sequence ID" value="PKT73700.1"/>
    <property type="molecule type" value="Genomic_DNA"/>
</dbReference>
<keyword evidence="4" id="KW-0560">Oxidoreductase</keyword>
<dbReference type="GO" id="GO:0008395">
    <property type="term" value="F:steroid hydroxylase activity"/>
    <property type="evidence" value="ECO:0007669"/>
    <property type="project" value="TreeGrafter"/>
</dbReference>
<dbReference type="Pfam" id="PF00067">
    <property type="entry name" value="p450"/>
    <property type="match status" value="1"/>
</dbReference>
<sequence>MVSSGNTAVFDGPYDDPSGAAPDLADPAAFVEHDPYAYWDRMRRSEPVRWHPPVGGRPGFWAVARHRDVQNCYKDAARLSSARGTVLDVLLRGGDSAGGRMLAVMDRPRHRELRQVMLRAFSPRVLGHVENAVRRRADALVTAVVGAGEADAARDIAEHLPLNTVCDLLELPASDRPLLLDWNKRALSSESAEDDPFDALEARNEILSYFVDVVRERRRRPGEDVISMIAGARVGDEPMTEDDLALNCYSLILGGDESTRVTTIGALHALGTHEEQWRRLRTGGATVRTAVEEVLRWVTPAMHFARTATADLRIGPAEVSAGDIVTLWNISANNDPAVFARPRRFDVGREHNPHLALGHGPHFCLGAFLGRLELSAVLDSLVRRVHRIEILREPPRVYSNFLFGHSALHLRLD</sequence>
<evidence type="ECO:0000256" key="2">
    <source>
        <dbReference type="ARBA" id="ARBA00022617"/>
    </source>
</evidence>
<protein>
    <submittedName>
        <fullName evidence="8">Cytochrome P450</fullName>
    </submittedName>
</protein>
<keyword evidence="6" id="KW-0503">Monooxygenase</keyword>
<evidence type="ECO:0000256" key="5">
    <source>
        <dbReference type="ARBA" id="ARBA00023004"/>
    </source>
</evidence>
<keyword evidence="2" id="KW-0349">Heme</keyword>
<dbReference type="PANTHER" id="PTHR46696">
    <property type="entry name" value="P450, PUTATIVE (EUROFUNG)-RELATED"/>
    <property type="match status" value="1"/>
</dbReference>
<reference evidence="8 9" key="1">
    <citation type="submission" date="2017-12" db="EMBL/GenBank/DDBJ databases">
        <title>Streptomyces populusis sp. nov., a novel endophytic actinobacterium isolated from stems of Populus adenopoda Maxim.</title>
        <authorList>
            <person name="Wang Z."/>
        </authorList>
    </citation>
    <scope>NUCLEOTIDE SEQUENCE [LARGE SCALE GENOMIC DNA]</scope>
    <source>
        <strain evidence="8 9">A249</strain>
    </source>
</reference>
<dbReference type="GO" id="GO:0006707">
    <property type="term" value="P:cholesterol catabolic process"/>
    <property type="evidence" value="ECO:0007669"/>
    <property type="project" value="TreeGrafter"/>
</dbReference>
<dbReference type="InterPro" id="IPR036396">
    <property type="entry name" value="Cyt_P450_sf"/>
</dbReference>
<evidence type="ECO:0000256" key="6">
    <source>
        <dbReference type="ARBA" id="ARBA00023033"/>
    </source>
</evidence>